<organism evidence="2">
    <name type="scientific">Caldisericum exile</name>
    <dbReference type="NCBI Taxonomy" id="693075"/>
    <lineage>
        <taxon>Bacteria</taxon>
        <taxon>Pseudomonadati</taxon>
        <taxon>Caldisericota/Cryosericota group</taxon>
        <taxon>Caldisericota</taxon>
        <taxon>Caldisericia</taxon>
        <taxon>Caldisericales</taxon>
        <taxon>Caldisericaceae</taxon>
        <taxon>Caldisericum</taxon>
    </lineage>
</organism>
<dbReference type="InterPro" id="IPR036653">
    <property type="entry name" value="CinA-like_C"/>
</dbReference>
<dbReference type="NCBIfam" id="TIGR00199">
    <property type="entry name" value="PncC_domain"/>
    <property type="match status" value="1"/>
</dbReference>
<dbReference type="InterPro" id="IPR008136">
    <property type="entry name" value="CinA_C"/>
</dbReference>
<feature type="domain" description="CinA C-terminal" evidence="1">
    <location>
        <begin position="1"/>
        <end position="149"/>
    </location>
</feature>
<dbReference type="AlphaFoldDB" id="A0A7C4Y4N4"/>
<evidence type="ECO:0000259" key="1">
    <source>
        <dbReference type="Pfam" id="PF02464"/>
    </source>
</evidence>
<evidence type="ECO:0000313" key="2">
    <source>
        <dbReference type="EMBL" id="HGW60740.1"/>
    </source>
</evidence>
<comment type="caution">
    <text evidence="2">The sequence shown here is derived from an EMBL/GenBank/DDBJ whole genome shotgun (WGS) entry which is preliminary data.</text>
</comment>
<proteinExistence type="predicted"/>
<dbReference type="SUPFAM" id="SSF142433">
    <property type="entry name" value="CinA-like"/>
    <property type="match status" value="1"/>
</dbReference>
<protein>
    <submittedName>
        <fullName evidence="2">CinA family protein</fullName>
    </submittedName>
</protein>
<dbReference type="Pfam" id="PF02464">
    <property type="entry name" value="CinA"/>
    <property type="match status" value="1"/>
</dbReference>
<name>A0A7C4Y4N4_9BACT</name>
<dbReference type="EMBL" id="DTHV01000147">
    <property type="protein sequence ID" value="HGW60740.1"/>
    <property type="molecule type" value="Genomic_DNA"/>
</dbReference>
<reference evidence="2" key="1">
    <citation type="journal article" date="2020" name="mSystems">
        <title>Genome- and Community-Level Interaction Insights into Carbon Utilization and Element Cycling Functions of Hydrothermarchaeota in Hydrothermal Sediment.</title>
        <authorList>
            <person name="Zhou Z."/>
            <person name="Liu Y."/>
            <person name="Xu W."/>
            <person name="Pan J."/>
            <person name="Luo Z.H."/>
            <person name="Li M."/>
        </authorList>
    </citation>
    <scope>NUCLEOTIDE SEQUENCE [LARGE SCALE GENOMIC DNA]</scope>
    <source>
        <strain evidence="2">SpSt-794</strain>
    </source>
</reference>
<dbReference type="Gene3D" id="3.90.950.20">
    <property type="entry name" value="CinA-like"/>
    <property type="match status" value="1"/>
</dbReference>
<accession>A0A7C4Y4N4</accession>
<gene>
    <name evidence="2" type="ORF">ENV82_04855</name>
</gene>
<sequence length="154" mass="16454">MEEKLVELLKNRRLSIATAESVTGGLIAKSITDIKGSSSVFVGGVVAYSPFAKEHLLSIPKGVIDSVGTVHPEVARLMAVNVKKLLNAEVGVSVTGVAGPDAIEGKPVGLVYMGIAVFDKVFVFEEYFKGTRDIIREEAKKTLLKKLIEIIEGG</sequence>